<dbReference type="Gene3D" id="3.40.50.2300">
    <property type="match status" value="2"/>
</dbReference>
<dbReference type="RefSeq" id="WP_067753674.1">
    <property type="nucleotide sequence ID" value="NZ_CP015772.1"/>
</dbReference>
<dbReference type="CDD" id="cd01392">
    <property type="entry name" value="HTH_LacI"/>
    <property type="match status" value="1"/>
</dbReference>
<dbReference type="InterPro" id="IPR046335">
    <property type="entry name" value="LacI/GalR-like_sensor"/>
</dbReference>
<dbReference type="InterPro" id="IPR010982">
    <property type="entry name" value="Lambda_DNA-bd_dom_sf"/>
</dbReference>
<dbReference type="SMART" id="SM00354">
    <property type="entry name" value="HTH_LACI"/>
    <property type="match status" value="1"/>
</dbReference>
<dbReference type="KEGG" id="nia:A8C56_06745"/>
<keyword evidence="3" id="KW-0804">Transcription</keyword>
<evidence type="ECO:0000256" key="1">
    <source>
        <dbReference type="ARBA" id="ARBA00023015"/>
    </source>
</evidence>
<organism evidence="5 6">
    <name type="scientific">Niabella ginsenosidivorans</name>
    <dbReference type="NCBI Taxonomy" id="1176587"/>
    <lineage>
        <taxon>Bacteria</taxon>
        <taxon>Pseudomonadati</taxon>
        <taxon>Bacteroidota</taxon>
        <taxon>Chitinophagia</taxon>
        <taxon>Chitinophagales</taxon>
        <taxon>Chitinophagaceae</taxon>
        <taxon>Niabella</taxon>
    </lineage>
</organism>
<dbReference type="PANTHER" id="PTHR30146:SF109">
    <property type="entry name" value="HTH-TYPE TRANSCRIPTIONAL REGULATOR GALS"/>
    <property type="match status" value="1"/>
</dbReference>
<dbReference type="CDD" id="cd06267">
    <property type="entry name" value="PBP1_LacI_sugar_binding-like"/>
    <property type="match status" value="1"/>
</dbReference>
<keyword evidence="1" id="KW-0805">Transcription regulation</keyword>
<reference evidence="5 6" key="1">
    <citation type="submission" date="2016-05" db="EMBL/GenBank/DDBJ databases">
        <title>Niabella ginsenosidivorans BS26 whole genome sequencing.</title>
        <authorList>
            <person name="Im W.T."/>
            <person name="Siddiqi M.Z."/>
        </authorList>
    </citation>
    <scope>NUCLEOTIDE SEQUENCE [LARGE SCALE GENOMIC DNA]</scope>
    <source>
        <strain evidence="5 6">BS26</strain>
    </source>
</reference>
<dbReference type="Proteomes" id="UP000077667">
    <property type="component" value="Chromosome"/>
</dbReference>
<sequence length="345" mass="38268">MAHSKITIKELAEKMQLSISTISRALHDHPSIGKKTTNEVKKLAKKLGYFPNSIASNLRRNKTQTIGVIAPRIDIYFHSHVISGIEEVAYKTGYNVTIFQSHDSLEREIKITQILQSKMVDGVIACIGLETTDCSHFAKFDELNVPLVFYDRVSKHFDVSKVVIDDFEAAFKATKHLIQLGRRNIFHIAGPQSADIFKARQEGYKAALIKYNIAVNHKMIRHTAELSYEEGAGCAKKILASGMIPDGIFCSNDYTAIDAIQVFKKAGYQIPNDIAVVGFSNYPISKILDPTLTTIDDRAFEMGQAAGKLIIRQIEDPDHTIATETIVIKTNLVVRDSTTIDSAGA</sequence>
<dbReference type="SUPFAM" id="SSF53822">
    <property type="entry name" value="Periplasmic binding protein-like I"/>
    <property type="match status" value="1"/>
</dbReference>
<dbReference type="SUPFAM" id="SSF47413">
    <property type="entry name" value="lambda repressor-like DNA-binding domains"/>
    <property type="match status" value="1"/>
</dbReference>
<dbReference type="EMBL" id="CP015772">
    <property type="protein sequence ID" value="ANH80713.1"/>
    <property type="molecule type" value="Genomic_DNA"/>
</dbReference>
<protein>
    <submittedName>
        <fullName evidence="5">LacI family transcriptional regulator</fullName>
    </submittedName>
</protein>
<dbReference type="STRING" id="1176587.A8C56_06745"/>
<dbReference type="OrthoDB" id="9803256at2"/>
<evidence type="ECO:0000313" key="6">
    <source>
        <dbReference type="Proteomes" id="UP000077667"/>
    </source>
</evidence>
<evidence type="ECO:0000313" key="5">
    <source>
        <dbReference type="EMBL" id="ANH80713.1"/>
    </source>
</evidence>
<evidence type="ECO:0000256" key="2">
    <source>
        <dbReference type="ARBA" id="ARBA00023125"/>
    </source>
</evidence>
<dbReference type="InterPro" id="IPR028082">
    <property type="entry name" value="Peripla_BP_I"/>
</dbReference>
<evidence type="ECO:0000256" key="3">
    <source>
        <dbReference type="ARBA" id="ARBA00023163"/>
    </source>
</evidence>
<dbReference type="Pfam" id="PF00356">
    <property type="entry name" value="LacI"/>
    <property type="match status" value="1"/>
</dbReference>
<keyword evidence="6" id="KW-1185">Reference proteome</keyword>
<accession>A0A1A9HZM0</accession>
<proteinExistence type="predicted"/>
<dbReference type="PANTHER" id="PTHR30146">
    <property type="entry name" value="LACI-RELATED TRANSCRIPTIONAL REPRESSOR"/>
    <property type="match status" value="1"/>
</dbReference>
<dbReference type="Pfam" id="PF13377">
    <property type="entry name" value="Peripla_BP_3"/>
    <property type="match status" value="1"/>
</dbReference>
<name>A0A1A9HZM0_9BACT</name>
<feature type="domain" description="HTH lacI-type" evidence="4">
    <location>
        <begin position="6"/>
        <end position="60"/>
    </location>
</feature>
<dbReference type="Gene3D" id="1.10.260.40">
    <property type="entry name" value="lambda repressor-like DNA-binding domains"/>
    <property type="match status" value="1"/>
</dbReference>
<dbReference type="InterPro" id="IPR000843">
    <property type="entry name" value="HTH_LacI"/>
</dbReference>
<dbReference type="GO" id="GO:0003700">
    <property type="term" value="F:DNA-binding transcription factor activity"/>
    <property type="evidence" value="ECO:0007669"/>
    <property type="project" value="TreeGrafter"/>
</dbReference>
<gene>
    <name evidence="5" type="ORF">A8C56_06745</name>
</gene>
<evidence type="ECO:0000259" key="4">
    <source>
        <dbReference type="PROSITE" id="PS50932"/>
    </source>
</evidence>
<dbReference type="AlphaFoldDB" id="A0A1A9HZM0"/>
<dbReference type="PROSITE" id="PS50932">
    <property type="entry name" value="HTH_LACI_2"/>
    <property type="match status" value="1"/>
</dbReference>
<keyword evidence="2" id="KW-0238">DNA-binding</keyword>
<dbReference type="GO" id="GO:0000976">
    <property type="term" value="F:transcription cis-regulatory region binding"/>
    <property type="evidence" value="ECO:0007669"/>
    <property type="project" value="TreeGrafter"/>
</dbReference>